<gene>
    <name evidence="1" type="ORF">AUR65_011870</name>
</gene>
<comment type="caution">
    <text evidence="1">The sequence shown here is derived from an EMBL/GenBank/DDBJ whole genome shotgun (WGS) entry which is preliminary data.</text>
</comment>
<name>A0A2P4NPP0_9EURY</name>
<evidence type="ECO:0000313" key="1">
    <source>
        <dbReference type="EMBL" id="POG55113.1"/>
    </source>
</evidence>
<dbReference type="AlphaFoldDB" id="A0A2P4NPP0"/>
<proteinExistence type="predicted"/>
<dbReference type="EMBL" id="LOPW02000016">
    <property type="protein sequence ID" value="POG55113.1"/>
    <property type="molecule type" value="Genomic_DNA"/>
</dbReference>
<evidence type="ECO:0000313" key="2">
    <source>
        <dbReference type="Proteomes" id="UP000053621"/>
    </source>
</evidence>
<reference evidence="1" key="1">
    <citation type="submission" date="2017-08" db="EMBL/GenBank/DDBJ databases">
        <title>Haloferax marisrubri sp. nov., isolated from the Discovery deep brine-seawater interface in the Red Sea.</title>
        <authorList>
            <person name="Zhang G."/>
            <person name="Stingl U."/>
        </authorList>
    </citation>
    <scope>NUCLEOTIDE SEQUENCE [LARGE SCALE GENOMIC DNA]</scope>
    <source>
        <strain evidence="1">SB3</strain>
    </source>
</reference>
<protein>
    <submittedName>
        <fullName evidence="1">Uncharacterized protein</fullName>
    </submittedName>
</protein>
<organism evidence="1 2">
    <name type="scientific">Haloferax marisrubri</name>
    <dbReference type="NCBI Taxonomy" id="1544719"/>
    <lineage>
        <taxon>Archaea</taxon>
        <taxon>Methanobacteriati</taxon>
        <taxon>Methanobacteriota</taxon>
        <taxon>Stenosarchaea group</taxon>
        <taxon>Halobacteria</taxon>
        <taxon>Halobacteriales</taxon>
        <taxon>Haloferacaceae</taxon>
        <taxon>Haloferax</taxon>
    </lineage>
</organism>
<sequence>MLCFWRLNVELDGLPIEIGRCNCGNFFSYSTELLSEIVDDILGSVRLLFFDLFDLLFAQLGDCYSLDKMSSLEADECLY</sequence>
<keyword evidence="2" id="KW-1185">Reference proteome</keyword>
<dbReference type="Proteomes" id="UP000053621">
    <property type="component" value="Unassembled WGS sequence"/>
</dbReference>
<accession>A0A2P4NPP0</accession>